<dbReference type="CDD" id="cd00086">
    <property type="entry name" value="homeodomain"/>
    <property type="match status" value="1"/>
</dbReference>
<evidence type="ECO:0000256" key="5">
    <source>
        <dbReference type="ARBA" id="ARBA00023125"/>
    </source>
</evidence>
<gene>
    <name evidence="15" type="ORF">PVAP13_5KG554500</name>
</gene>
<keyword evidence="6 9" id="KW-0371">Homeobox</keyword>
<dbReference type="PROSITE" id="PS00027">
    <property type="entry name" value="HOMEOBOX_1"/>
    <property type="match status" value="1"/>
</dbReference>
<dbReference type="InterPro" id="IPR009057">
    <property type="entry name" value="Homeodomain-like_sf"/>
</dbReference>
<dbReference type="EMBL" id="CM029045">
    <property type="protein sequence ID" value="KAG2600882.1"/>
    <property type="molecule type" value="Genomic_DNA"/>
</dbReference>
<dbReference type="GO" id="GO:0003677">
    <property type="term" value="F:DNA binding"/>
    <property type="evidence" value="ECO:0007669"/>
    <property type="project" value="UniProtKB-UniRule"/>
</dbReference>
<dbReference type="GO" id="GO:0005634">
    <property type="term" value="C:nucleus"/>
    <property type="evidence" value="ECO:0007669"/>
    <property type="project" value="UniProtKB-SubCell"/>
</dbReference>
<dbReference type="PROSITE" id="PS50848">
    <property type="entry name" value="START"/>
    <property type="match status" value="1"/>
</dbReference>
<feature type="compositionally biased region" description="Basic and acidic residues" evidence="12">
    <location>
        <begin position="78"/>
        <end position="87"/>
    </location>
</feature>
<comment type="similarity">
    <text evidence="2">Belongs to the HD-ZIP homeobox family. Class IV subfamily.</text>
</comment>
<dbReference type="FunFam" id="1.10.10.60:FF:000229">
    <property type="entry name" value="Homeobox-leucine zipper protein HDG1"/>
    <property type="match status" value="1"/>
</dbReference>
<dbReference type="SUPFAM" id="SSF55961">
    <property type="entry name" value="Bet v1-like"/>
    <property type="match status" value="2"/>
</dbReference>
<dbReference type="SUPFAM" id="SSF46689">
    <property type="entry name" value="Homeodomain-like"/>
    <property type="match status" value="1"/>
</dbReference>
<evidence type="ECO:0000259" key="13">
    <source>
        <dbReference type="PROSITE" id="PS50071"/>
    </source>
</evidence>
<dbReference type="InterPro" id="IPR002913">
    <property type="entry name" value="START_lipid-bd_dom"/>
</dbReference>
<evidence type="ECO:0000313" key="15">
    <source>
        <dbReference type="EMBL" id="KAG2600882.1"/>
    </source>
</evidence>
<protein>
    <submittedName>
        <fullName evidence="15">Uncharacterized protein</fullName>
    </submittedName>
</protein>
<reference evidence="15" key="1">
    <citation type="submission" date="2020-05" db="EMBL/GenBank/DDBJ databases">
        <title>WGS assembly of Panicum virgatum.</title>
        <authorList>
            <person name="Lovell J.T."/>
            <person name="Jenkins J."/>
            <person name="Shu S."/>
            <person name="Juenger T.E."/>
            <person name="Schmutz J."/>
        </authorList>
    </citation>
    <scope>NUCLEOTIDE SEQUENCE</scope>
    <source>
        <strain evidence="15">AP13</strain>
    </source>
</reference>
<keyword evidence="4 11" id="KW-0175">Coiled coil</keyword>
<evidence type="ECO:0000256" key="3">
    <source>
        <dbReference type="ARBA" id="ARBA00023015"/>
    </source>
</evidence>
<evidence type="ECO:0000256" key="10">
    <source>
        <dbReference type="RuleBase" id="RU000682"/>
    </source>
</evidence>
<dbReference type="InterPro" id="IPR001356">
    <property type="entry name" value="HD"/>
</dbReference>
<evidence type="ECO:0000256" key="12">
    <source>
        <dbReference type="SAM" id="MobiDB-lite"/>
    </source>
</evidence>
<dbReference type="PANTHER" id="PTHR45654">
    <property type="entry name" value="HOMEOBOX-LEUCINE ZIPPER PROTEIN MERISTEM L1"/>
    <property type="match status" value="1"/>
</dbReference>
<dbReference type="InterPro" id="IPR017970">
    <property type="entry name" value="Homeobox_CS"/>
</dbReference>
<evidence type="ECO:0000256" key="8">
    <source>
        <dbReference type="ARBA" id="ARBA00023242"/>
    </source>
</evidence>
<evidence type="ECO:0000313" key="16">
    <source>
        <dbReference type="Proteomes" id="UP000823388"/>
    </source>
</evidence>
<organism evidence="15 16">
    <name type="scientific">Panicum virgatum</name>
    <name type="common">Blackwell switchgrass</name>
    <dbReference type="NCBI Taxonomy" id="38727"/>
    <lineage>
        <taxon>Eukaryota</taxon>
        <taxon>Viridiplantae</taxon>
        <taxon>Streptophyta</taxon>
        <taxon>Embryophyta</taxon>
        <taxon>Tracheophyta</taxon>
        <taxon>Spermatophyta</taxon>
        <taxon>Magnoliopsida</taxon>
        <taxon>Liliopsida</taxon>
        <taxon>Poales</taxon>
        <taxon>Poaceae</taxon>
        <taxon>PACMAD clade</taxon>
        <taxon>Panicoideae</taxon>
        <taxon>Panicodae</taxon>
        <taxon>Paniceae</taxon>
        <taxon>Panicinae</taxon>
        <taxon>Panicum</taxon>
        <taxon>Panicum sect. Hiantes</taxon>
    </lineage>
</organism>
<feature type="region of interest" description="Disordered" evidence="12">
    <location>
        <begin position="1"/>
        <end position="97"/>
    </location>
</feature>
<comment type="caution">
    <text evidence="15">The sequence shown here is derived from an EMBL/GenBank/DDBJ whole genome shotgun (WGS) entry which is preliminary data.</text>
</comment>
<proteinExistence type="inferred from homology"/>
<evidence type="ECO:0000256" key="11">
    <source>
        <dbReference type="SAM" id="Coils"/>
    </source>
</evidence>
<sequence>MGSSSRPPPRTQDFFPAPALSLSLAGGFGRNEPAASGGEEVDAGDEGGGGIRLRPGEAAEISSENTAAGSQQSGGEEAAGHGDGGDNKRRKSYHRHTAEQIKAMEAVFKESPHPDEKQRQQLSQELGLSARQVKFWFQNRRTQIKATQERHENALLKSELEKLQGENRAMRELAKKSPRCPGCGAAAAASTEEQQLRLENAMLKAEVRSRAPRHHVATSFLALCAWLQINTDTHTVTVDGEYTVPCHSGGEAARDPGNPCRRRARRRRPGLAVAAPASPSRSARAIRIGCGGGGGLSGHDRTRILELTAMCSAGEPLWVRSLETGRDVLNYDEYARRFQRGGDDPAGGGEQRAGWSVEASRETGVVFLDTTQLVNAFMDANQWMELFPTMISKAATLAVIRAGQNDDKDGVVQLMFAEVQTLTPLVPTRELSFLRHCKKLTADKWAVVDVSVDNVEPDARTSSTASKCLKKPSGCVIEEQTNGRCKVTWVEHATCRNAAVPSMCRPAAASGLTFGARRWVAALRLQCERMVFSVATNIPARDSAGVATLAGRRSVLKLAHRMASSLCRVIGGSRGLAWSGQASNSGGVRVTSRRNAGDDPGEPCGLVACAVLSAWLPVNPAALLDFLRDASRRHEWDVMLPPGRPVRSRVSVAKGKDRGNCVTAYAPGEQDGEWILQDSSTGPCESTVAYAPVDAAALRAVIDGHDSSGVAVLPCGFAVMPDGLECRPAVITSCRKEEEENRAAACGALVTVAFQALASMSPANDGALPQDAAEQWRSQPKK</sequence>
<feature type="region of interest" description="Disordered" evidence="12">
    <location>
        <begin position="249"/>
        <end position="270"/>
    </location>
</feature>
<dbReference type="GO" id="GO:0000981">
    <property type="term" value="F:DNA-binding transcription factor activity, RNA polymerase II-specific"/>
    <property type="evidence" value="ECO:0007669"/>
    <property type="project" value="InterPro"/>
</dbReference>
<feature type="compositionally biased region" description="Polar residues" evidence="12">
    <location>
        <begin position="62"/>
        <end position="73"/>
    </location>
</feature>
<evidence type="ECO:0000256" key="9">
    <source>
        <dbReference type="PROSITE-ProRule" id="PRU00108"/>
    </source>
</evidence>
<keyword evidence="5 9" id="KW-0238">DNA-binding</keyword>
<dbReference type="InterPro" id="IPR023393">
    <property type="entry name" value="START-like_dom_sf"/>
</dbReference>
<dbReference type="Proteomes" id="UP000823388">
    <property type="component" value="Chromosome 5K"/>
</dbReference>
<accession>A0A8T0SMZ8</accession>
<feature type="compositionally biased region" description="Basic residues" evidence="12">
    <location>
        <begin position="260"/>
        <end position="269"/>
    </location>
</feature>
<dbReference type="CDD" id="cd08875">
    <property type="entry name" value="START_ArGLABRA2_like"/>
    <property type="match status" value="1"/>
</dbReference>
<dbReference type="InterPro" id="IPR042160">
    <property type="entry name" value="HD-Zip_IV"/>
</dbReference>
<feature type="domain" description="Homeobox" evidence="13">
    <location>
        <begin position="87"/>
        <end position="147"/>
    </location>
</feature>
<keyword evidence="8 9" id="KW-0539">Nucleus</keyword>
<dbReference type="SMART" id="SM00234">
    <property type="entry name" value="START"/>
    <property type="match status" value="1"/>
</dbReference>
<dbReference type="Pfam" id="PF25797">
    <property type="entry name" value="PDF2_C"/>
    <property type="match status" value="1"/>
</dbReference>
<keyword evidence="7" id="KW-0804">Transcription</keyword>
<dbReference type="SMART" id="SM00389">
    <property type="entry name" value="HOX"/>
    <property type="match status" value="1"/>
</dbReference>
<feature type="domain" description="START" evidence="14">
    <location>
        <begin position="304"/>
        <end position="532"/>
    </location>
</feature>
<evidence type="ECO:0000259" key="14">
    <source>
        <dbReference type="PROSITE" id="PS50848"/>
    </source>
</evidence>
<dbReference type="Pfam" id="PF01852">
    <property type="entry name" value="START"/>
    <property type="match status" value="1"/>
</dbReference>
<feature type="DNA-binding region" description="Homeobox" evidence="9">
    <location>
        <begin position="89"/>
        <end position="148"/>
    </location>
</feature>
<evidence type="ECO:0000256" key="7">
    <source>
        <dbReference type="ARBA" id="ARBA00023163"/>
    </source>
</evidence>
<evidence type="ECO:0000256" key="4">
    <source>
        <dbReference type="ARBA" id="ARBA00023054"/>
    </source>
</evidence>
<evidence type="ECO:0000256" key="1">
    <source>
        <dbReference type="ARBA" id="ARBA00004123"/>
    </source>
</evidence>
<feature type="compositionally biased region" description="Pro residues" evidence="12">
    <location>
        <begin position="1"/>
        <end position="10"/>
    </location>
</feature>
<dbReference type="PROSITE" id="PS50071">
    <property type="entry name" value="HOMEOBOX_2"/>
    <property type="match status" value="1"/>
</dbReference>
<dbReference type="AlphaFoldDB" id="A0A8T0SMZ8"/>
<feature type="region of interest" description="Disordered" evidence="12">
    <location>
        <begin position="763"/>
        <end position="782"/>
    </location>
</feature>
<keyword evidence="16" id="KW-1185">Reference proteome</keyword>
<dbReference type="Gene3D" id="3.30.530.20">
    <property type="match status" value="1"/>
</dbReference>
<dbReference type="GO" id="GO:0008289">
    <property type="term" value="F:lipid binding"/>
    <property type="evidence" value="ECO:0007669"/>
    <property type="project" value="InterPro"/>
</dbReference>
<name>A0A8T0SMZ8_PANVG</name>
<feature type="coiled-coil region" evidence="11">
    <location>
        <begin position="146"/>
        <end position="206"/>
    </location>
</feature>
<dbReference type="PANTHER" id="PTHR45654:SF24">
    <property type="entry name" value="HOMEOBOX-LEUCINE ZIPPER PROTEIN GLABRA 2"/>
    <property type="match status" value="1"/>
</dbReference>
<evidence type="ECO:0000256" key="2">
    <source>
        <dbReference type="ARBA" id="ARBA00006789"/>
    </source>
</evidence>
<comment type="subcellular location">
    <subcellularLocation>
        <location evidence="1 9 10">Nucleus</location>
    </subcellularLocation>
</comment>
<dbReference type="Gene3D" id="1.10.10.60">
    <property type="entry name" value="Homeodomain-like"/>
    <property type="match status" value="1"/>
</dbReference>
<dbReference type="InterPro" id="IPR057993">
    <property type="entry name" value="HD-Zip_IV_C"/>
</dbReference>
<keyword evidence="3" id="KW-0805">Transcription regulation</keyword>
<dbReference type="Pfam" id="PF00046">
    <property type="entry name" value="Homeodomain"/>
    <property type="match status" value="1"/>
</dbReference>
<evidence type="ECO:0000256" key="6">
    <source>
        <dbReference type="ARBA" id="ARBA00023155"/>
    </source>
</evidence>